<evidence type="ECO:0000313" key="1">
    <source>
        <dbReference type="EMBL" id="BCK83368.1"/>
    </source>
</evidence>
<dbReference type="Proteomes" id="UP000679848">
    <property type="component" value="Chromosome"/>
</dbReference>
<name>A0A810Q4W8_9FIRM</name>
<accession>A0A810Q4W8</accession>
<evidence type="ECO:0000313" key="2">
    <source>
        <dbReference type="Proteomes" id="UP000679848"/>
    </source>
</evidence>
<dbReference type="EMBL" id="AP023420">
    <property type="protein sequence ID" value="BCK83368.1"/>
    <property type="molecule type" value="Genomic_DNA"/>
</dbReference>
<organism evidence="1 2">
    <name type="scientific">Pusillibacter faecalis</name>
    <dbReference type="NCBI Taxonomy" id="2714358"/>
    <lineage>
        <taxon>Bacteria</taxon>
        <taxon>Bacillati</taxon>
        <taxon>Bacillota</taxon>
        <taxon>Clostridia</taxon>
        <taxon>Eubacteriales</taxon>
        <taxon>Oscillospiraceae</taxon>
        <taxon>Pusillibacter</taxon>
    </lineage>
</organism>
<keyword evidence="2" id="KW-1185">Reference proteome</keyword>
<protein>
    <submittedName>
        <fullName evidence="1">Uncharacterized protein</fullName>
    </submittedName>
</protein>
<reference evidence="1" key="1">
    <citation type="submission" date="2020-09" db="EMBL/GenBank/DDBJ databases">
        <title>New species isolated from human feces.</title>
        <authorList>
            <person name="Kitahara M."/>
            <person name="Shigeno Y."/>
            <person name="Shime M."/>
            <person name="Matsumoto Y."/>
            <person name="Nakamura S."/>
            <person name="Motooka D."/>
            <person name="Fukuoka S."/>
            <person name="Nishikawa H."/>
            <person name="Benno Y."/>
        </authorList>
    </citation>
    <scope>NUCLEOTIDE SEQUENCE</scope>
    <source>
        <strain evidence="1">MM59</strain>
    </source>
</reference>
<gene>
    <name evidence="1" type="ORF">MM59RIKEN_06870</name>
</gene>
<dbReference type="KEGG" id="pfaa:MM59RIKEN_06870"/>
<dbReference type="AlphaFoldDB" id="A0A810Q4W8"/>
<proteinExistence type="predicted"/>
<sequence>MSLIKIFMVLQQTRPFFYYTESPLSYDMQYDMQLREQQPPRFVLQSKYISALVAMNRIPVLYIGREVEIARYQE</sequence>